<evidence type="ECO:0000313" key="1">
    <source>
        <dbReference type="EMBL" id="EMO9454973.1"/>
    </source>
</evidence>
<dbReference type="EMBL" id="ABKJEP030000002">
    <property type="protein sequence ID" value="EMO9454973.1"/>
    <property type="molecule type" value="Genomic_DNA"/>
</dbReference>
<sequence length="269" mass="29812">MNIGFGVDRENELRVRAGIAVNSLEIAAESVANKHFSDPFIRDNFRRDVSDFITANMRFFDSTSNDRDRREVIYNLSEEKNSLLRQSNDLTLGNAKVYVSAKIEEINNKYGYLVDGICILLGTSQMIAGGVIVTGSLAIANPIGVVIGAHVVLSGASSTIESFRHLLGNETAVGFMKKAYMSSAEFLGFTRKEGLIAYYAIDGMTSLYGAARLIVNPSARRLFHYMPAEYVRKFTTLGRTELTLEFGKALYKGANTYNIKESETGQFDY</sequence>
<dbReference type="RefSeq" id="WP_072871106.1">
    <property type="nucleotide sequence ID" value="NZ_FRBZ01000004.1"/>
</dbReference>
<name>A0AAI9MPY8_MORMO</name>
<reference evidence="1" key="1">
    <citation type="submission" date="2024-02" db="EMBL/GenBank/DDBJ databases">
        <authorList>
            <consortium name="Clinical and Environmental Microbiology Branch: Whole genome sequencing antimicrobial resistance pathogens in the healthcare setting"/>
        </authorList>
    </citation>
    <scope>NUCLEOTIDE SEQUENCE</scope>
    <source>
        <strain evidence="1">2023KU-00017</strain>
    </source>
</reference>
<dbReference type="AlphaFoldDB" id="A0AAI9MPY8"/>
<dbReference type="InterPro" id="IPR025320">
    <property type="entry name" value="DUF4225"/>
</dbReference>
<gene>
    <name evidence="1" type="ORF">PN925_000285</name>
</gene>
<comment type="caution">
    <text evidence="1">The sequence shown here is derived from an EMBL/GenBank/DDBJ whole genome shotgun (WGS) entry which is preliminary data.</text>
</comment>
<organism evidence="1">
    <name type="scientific">Morganella morganii</name>
    <name type="common">Proteus morganii</name>
    <dbReference type="NCBI Taxonomy" id="582"/>
    <lineage>
        <taxon>Bacteria</taxon>
        <taxon>Pseudomonadati</taxon>
        <taxon>Pseudomonadota</taxon>
        <taxon>Gammaproteobacteria</taxon>
        <taxon>Enterobacterales</taxon>
        <taxon>Morganellaceae</taxon>
        <taxon>Morganella</taxon>
    </lineage>
</organism>
<proteinExistence type="predicted"/>
<protein>
    <submittedName>
        <fullName evidence="1">DUF4225 domain-containing protein</fullName>
    </submittedName>
</protein>
<accession>A0AAI9MPY8</accession>
<dbReference type="Pfam" id="PF13988">
    <property type="entry name" value="DUF4225"/>
    <property type="match status" value="1"/>
</dbReference>